<reference evidence="1 2" key="1">
    <citation type="journal article" date="2012" name="J. Proteome Res.">
        <title>Application of Spiroplasma melliferum proteogenomic profiling for the discovery of virulence factors and pathogenicity mechanisms in host-associated spiroplasmas.</title>
        <authorList>
            <person name="Alexeev D."/>
            <person name="Kostrjukova E."/>
            <person name="Aliper A."/>
            <person name="Popenko A."/>
            <person name="Bazaleev N."/>
            <person name="Tyakht A."/>
            <person name="Selezneva O."/>
            <person name="Akopian T."/>
            <person name="Prichodko E."/>
            <person name="Kondratov I."/>
            <person name="Chukin M."/>
            <person name="Demina I."/>
            <person name="Galyamina M."/>
            <person name="Kamashev D."/>
            <person name="Vanyushkina A."/>
            <person name="Ladygina V."/>
            <person name="Levitskii S."/>
            <person name="Lazarev V."/>
            <person name="Govorun V."/>
        </authorList>
    </citation>
    <scope>NUCLEOTIDE SEQUENCE [LARGE SCALE GENOMIC DNA]</scope>
    <source>
        <strain evidence="1 2">KC3</strain>
    </source>
</reference>
<proteinExistence type="predicted"/>
<dbReference type="Pfam" id="PF03837">
    <property type="entry name" value="RecT"/>
    <property type="match status" value="1"/>
</dbReference>
<dbReference type="Proteomes" id="UP000004057">
    <property type="component" value="Unassembled WGS sequence"/>
</dbReference>
<organism evidence="1 2">
    <name type="scientific">Spiroplasma melliferum KC3</name>
    <dbReference type="NCBI Taxonomy" id="570509"/>
    <lineage>
        <taxon>Bacteria</taxon>
        <taxon>Bacillati</taxon>
        <taxon>Mycoplasmatota</taxon>
        <taxon>Mollicutes</taxon>
        <taxon>Entomoplasmatales</taxon>
        <taxon>Spiroplasmataceae</taxon>
        <taxon>Spiroplasma</taxon>
    </lineage>
</organism>
<comment type="caution">
    <text evidence="1">The sequence shown here is derived from an EMBL/GenBank/DDBJ whole genome shotgun (WGS) entry which is preliminary data.</text>
</comment>
<dbReference type="EMBL" id="AGBZ02000001">
    <property type="protein sequence ID" value="KAI92941.1"/>
    <property type="molecule type" value="Genomic_DNA"/>
</dbReference>
<dbReference type="InterPro" id="IPR018330">
    <property type="entry name" value="RecT_fam"/>
</dbReference>
<protein>
    <recommendedName>
        <fullName evidence="3">Recombinase</fullName>
    </recommendedName>
</protein>
<gene>
    <name evidence="1" type="ORF">SPM_002870</name>
</gene>
<dbReference type="GO" id="GO:0006259">
    <property type="term" value="P:DNA metabolic process"/>
    <property type="evidence" value="ECO:0007669"/>
    <property type="project" value="InterPro"/>
</dbReference>
<dbReference type="InterPro" id="IPR004590">
    <property type="entry name" value="ssDNA_annealing_RecT"/>
</dbReference>
<dbReference type="AlphaFoldDB" id="A0AAI9T4D5"/>
<evidence type="ECO:0000313" key="2">
    <source>
        <dbReference type="Proteomes" id="UP000004057"/>
    </source>
</evidence>
<evidence type="ECO:0000313" key="1">
    <source>
        <dbReference type="EMBL" id="KAI92941.1"/>
    </source>
</evidence>
<sequence length="314" mass="36533">MSNIVEFLKTDKATDWIKNKFSNENEIARFKSNLVAISNSNDLLQKADPRTIMTACYQGVLLNLPMEKQFGYAYVVPYNTKIERKDDYGKTIFGKDGKPLYDWINQAQFQMGYKGYIQLAQRSGQYLDMSVSDVRTGELVIYDRLKGTTFNWIQNEDEREKLPIIGYVAYFKMVNGFEKTLYMTKEQMENHFMKYSKTYAKNKSFYIASFDEMALKTVLTSLLRKWGIMSVELQQAYKSDQAVITTNDEKIYIDNDNNTVVENKPQISNKNKKVEQPIIIDQDSYNNQINNVVVEDDISNVVPTVNNDEDIYSW</sequence>
<dbReference type="GO" id="GO:0003677">
    <property type="term" value="F:DNA binding"/>
    <property type="evidence" value="ECO:0007669"/>
    <property type="project" value="InterPro"/>
</dbReference>
<evidence type="ECO:0008006" key="3">
    <source>
        <dbReference type="Google" id="ProtNLM"/>
    </source>
</evidence>
<dbReference type="NCBIfam" id="TIGR00616">
    <property type="entry name" value="rect"/>
    <property type="match status" value="1"/>
</dbReference>
<dbReference type="RefSeq" id="WP_004028097.1">
    <property type="nucleotide sequence ID" value="NZ_AGBZ02000001.1"/>
</dbReference>
<name>A0AAI9T4D5_SPIME</name>
<accession>A0AAI9T4D5</accession>